<dbReference type="Proteomes" id="UP000246991">
    <property type="component" value="Unassembled WGS sequence"/>
</dbReference>
<reference evidence="3 4" key="1">
    <citation type="submission" date="2018-03" db="EMBL/GenBank/DDBJ databases">
        <title>Genomes of Pezizomycetes fungi and the evolution of truffles.</title>
        <authorList>
            <person name="Murat C."/>
            <person name="Payen T."/>
            <person name="Noel B."/>
            <person name="Kuo A."/>
            <person name="Martin F.M."/>
        </authorList>
    </citation>
    <scope>NUCLEOTIDE SEQUENCE [LARGE SCALE GENOMIC DNA]</scope>
    <source>
        <strain evidence="3">091103-1</strain>
    </source>
</reference>
<dbReference type="PANTHER" id="PTHR46929:SF3">
    <property type="entry name" value="MYB_SANT-LIKE DOMAIN-CONTAINING PROTEIN"/>
    <property type="match status" value="1"/>
</dbReference>
<sequence>MTESTTETLLKTLHEEALQGEKAENGFKKKAWITARAALRDLYGIELEVSQLKSRWANLKKDYEIFTTIENNSGFGWDKEKEIPTAPDSVWDSYLKAYPEAEKFRYHGLLHFAVLDELCMNVSNWRVCSYLEPHISKYCRKRDVEEEEEEEEEEEKEGDINGKRYNGGAGSGVQRERKSAGKAIA</sequence>
<dbReference type="PANTHER" id="PTHR46929">
    <property type="entry name" value="EXPRESSED PROTEIN"/>
    <property type="match status" value="1"/>
</dbReference>
<dbReference type="AlphaFoldDB" id="A0A317SV93"/>
<feature type="domain" description="Myb/SANT-like" evidence="2">
    <location>
        <begin position="3"/>
        <end position="94"/>
    </location>
</feature>
<name>A0A317SV93_9PEZI</name>
<accession>A0A317SV93</accession>
<dbReference type="InterPro" id="IPR024752">
    <property type="entry name" value="Myb/SANT-like_dom"/>
</dbReference>
<proteinExistence type="predicted"/>
<evidence type="ECO:0000313" key="4">
    <source>
        <dbReference type="Proteomes" id="UP000246991"/>
    </source>
</evidence>
<dbReference type="OrthoDB" id="5430673at2759"/>
<evidence type="ECO:0000313" key="3">
    <source>
        <dbReference type="EMBL" id="PWW78328.1"/>
    </source>
</evidence>
<organism evidence="3 4">
    <name type="scientific">Tuber magnatum</name>
    <name type="common">white Piedmont truffle</name>
    <dbReference type="NCBI Taxonomy" id="42249"/>
    <lineage>
        <taxon>Eukaryota</taxon>
        <taxon>Fungi</taxon>
        <taxon>Dikarya</taxon>
        <taxon>Ascomycota</taxon>
        <taxon>Pezizomycotina</taxon>
        <taxon>Pezizomycetes</taxon>
        <taxon>Pezizales</taxon>
        <taxon>Tuberaceae</taxon>
        <taxon>Tuber</taxon>
    </lineage>
</organism>
<feature type="region of interest" description="Disordered" evidence="1">
    <location>
        <begin position="141"/>
        <end position="185"/>
    </location>
</feature>
<protein>
    <recommendedName>
        <fullName evidence="2">Myb/SANT-like domain-containing protein</fullName>
    </recommendedName>
</protein>
<keyword evidence="4" id="KW-1185">Reference proteome</keyword>
<feature type="compositionally biased region" description="Acidic residues" evidence="1">
    <location>
        <begin position="145"/>
        <end position="157"/>
    </location>
</feature>
<comment type="caution">
    <text evidence="3">The sequence shown here is derived from an EMBL/GenBank/DDBJ whole genome shotgun (WGS) entry which is preliminary data.</text>
</comment>
<dbReference type="EMBL" id="PYWC01000016">
    <property type="protein sequence ID" value="PWW78328.1"/>
    <property type="molecule type" value="Genomic_DNA"/>
</dbReference>
<evidence type="ECO:0000256" key="1">
    <source>
        <dbReference type="SAM" id="MobiDB-lite"/>
    </source>
</evidence>
<evidence type="ECO:0000259" key="2">
    <source>
        <dbReference type="Pfam" id="PF12776"/>
    </source>
</evidence>
<dbReference type="Pfam" id="PF12776">
    <property type="entry name" value="Myb_DNA-bind_3"/>
    <property type="match status" value="1"/>
</dbReference>
<gene>
    <name evidence="3" type="ORF">C7212DRAFT_345150</name>
</gene>
<dbReference type="STRING" id="42249.A0A317SV93"/>